<feature type="compositionally biased region" description="Low complexity" evidence="1">
    <location>
        <begin position="122"/>
        <end position="144"/>
    </location>
</feature>
<protein>
    <submittedName>
        <fullName evidence="2">Uncharacterized protein</fullName>
    </submittedName>
</protein>
<organism evidence="2 3">
    <name type="scientific">Kalmanozyma brasiliensis (strain GHG001)</name>
    <name type="common">Yeast</name>
    <name type="synonym">Pseudozyma brasiliensis</name>
    <dbReference type="NCBI Taxonomy" id="1365824"/>
    <lineage>
        <taxon>Eukaryota</taxon>
        <taxon>Fungi</taxon>
        <taxon>Dikarya</taxon>
        <taxon>Basidiomycota</taxon>
        <taxon>Ustilaginomycotina</taxon>
        <taxon>Ustilaginomycetes</taxon>
        <taxon>Ustilaginales</taxon>
        <taxon>Ustilaginaceae</taxon>
        <taxon>Kalmanozyma</taxon>
    </lineage>
</organism>
<sequence>MYPTLPDTGSFKVAQSLAEIHATDSEAAASHSLLSDDGARKKLKLALSSSPSAAALDGTEKKALSEVLDMDVDEEMSTREKGRPHGGALTESEAESILAAFLGTTPIGKKAAAASAQRTDTPAKAPGSATTTKTTAATSAPAATQSNTGTPSKRRSSRRDTTQSFGEKLPDLLTKTAPFDFTVMGYFQSIDRPGRTEQTLVEDSEDE</sequence>
<dbReference type="STRING" id="1365824.V5EVV6"/>
<proteinExistence type="predicted"/>
<dbReference type="GeneID" id="27418992"/>
<dbReference type="eggNOG" id="ENOG502SD7H">
    <property type="taxonomic scope" value="Eukaryota"/>
</dbReference>
<dbReference type="HOGENOM" id="CLU_1326888_0_0_1"/>
<feature type="region of interest" description="Disordered" evidence="1">
    <location>
        <begin position="67"/>
        <end position="94"/>
    </location>
</feature>
<accession>V5EVV6</accession>
<keyword evidence="3" id="KW-1185">Reference proteome</keyword>
<name>V5EVV6_KALBG</name>
<evidence type="ECO:0000313" key="3">
    <source>
        <dbReference type="Proteomes" id="UP000019377"/>
    </source>
</evidence>
<dbReference type="OrthoDB" id="2555515at2759"/>
<dbReference type="AlphaFoldDB" id="V5EVV6"/>
<dbReference type="Proteomes" id="UP000019377">
    <property type="component" value="Unassembled WGS sequence"/>
</dbReference>
<evidence type="ECO:0000313" key="2">
    <source>
        <dbReference type="EMBL" id="EST07423.1"/>
    </source>
</evidence>
<dbReference type="RefSeq" id="XP_016292412.1">
    <property type="nucleotide sequence ID" value="XM_016436355.1"/>
</dbReference>
<dbReference type="EMBL" id="KI545863">
    <property type="protein sequence ID" value="EST07423.1"/>
    <property type="molecule type" value="Genomic_DNA"/>
</dbReference>
<evidence type="ECO:0000256" key="1">
    <source>
        <dbReference type="SAM" id="MobiDB-lite"/>
    </source>
</evidence>
<gene>
    <name evidence="2" type="ORF">PSEUBRA_SCAF20g03176</name>
</gene>
<feature type="region of interest" description="Disordered" evidence="1">
    <location>
        <begin position="109"/>
        <end position="172"/>
    </location>
</feature>
<reference evidence="3" key="1">
    <citation type="journal article" date="2013" name="Genome Announc.">
        <title>Draft genome sequence of Pseudozyma brasiliensis sp. nov. strain GHG001, a high producer of endo-1,4-xylanase isolated from an insect pest of sugarcane.</title>
        <authorList>
            <person name="Oliveira J.V.D.C."/>
            <person name="dos Santos R.A.C."/>
            <person name="Borges T.A."/>
            <person name="Riano-Pachon D.M."/>
            <person name="Goldman G.H."/>
        </authorList>
    </citation>
    <scope>NUCLEOTIDE SEQUENCE [LARGE SCALE GENOMIC DNA]</scope>
    <source>
        <strain evidence="3">GHG001</strain>
    </source>
</reference>